<dbReference type="KEGG" id="mxa:MXAN_6642"/>
<sequence>METLAPRLRRVCVEGESLKGVRGEPGHEVEFRVGPTAFRHDTPSLGDPARGALEVVFFLHGHGPGSTCRHAVQGVARLARLREARRAQQGLLGGRRAGPLIAAYG</sequence>
<gene>
    <name evidence="1" type="ordered locus">MXAN_6642</name>
</gene>
<dbReference type="Proteomes" id="UP000002402">
    <property type="component" value="Chromosome"/>
</dbReference>
<dbReference type="STRING" id="246197.MXAN_6642"/>
<dbReference type="EnsemblBacteria" id="ABF88962">
    <property type="protein sequence ID" value="ABF88962"/>
    <property type="gene ID" value="MXAN_6642"/>
</dbReference>
<dbReference type="AlphaFoldDB" id="Q1CXW4"/>
<organism evidence="1 2">
    <name type="scientific">Myxococcus xanthus (strain DK1622)</name>
    <dbReference type="NCBI Taxonomy" id="246197"/>
    <lineage>
        <taxon>Bacteria</taxon>
        <taxon>Pseudomonadati</taxon>
        <taxon>Myxococcota</taxon>
        <taxon>Myxococcia</taxon>
        <taxon>Myxococcales</taxon>
        <taxon>Cystobacterineae</taxon>
        <taxon>Myxococcaceae</taxon>
        <taxon>Myxococcus</taxon>
    </lineage>
</organism>
<proteinExistence type="predicted"/>
<accession>Q1CXW4</accession>
<dbReference type="eggNOG" id="COG2375">
    <property type="taxonomic scope" value="Bacteria"/>
</dbReference>
<dbReference type="EMBL" id="CP000113">
    <property type="protein sequence ID" value="ABF88962.1"/>
    <property type="molecule type" value="Genomic_DNA"/>
</dbReference>
<name>Q1CXW4_MYXXD</name>
<evidence type="ECO:0000313" key="2">
    <source>
        <dbReference type="Proteomes" id="UP000002402"/>
    </source>
</evidence>
<dbReference type="HOGENOM" id="CLU_2233627_0_0_7"/>
<reference evidence="1 2" key="1">
    <citation type="journal article" date="2006" name="Proc. Natl. Acad. Sci. U.S.A.">
        <title>Evolution of sensory complexity recorded in a myxobacterial genome.</title>
        <authorList>
            <person name="Goldman B.S."/>
            <person name="Nierman W.C."/>
            <person name="Kaiser D."/>
            <person name="Slater S.C."/>
            <person name="Durkin A.S."/>
            <person name="Eisen J.A."/>
            <person name="Ronning C.M."/>
            <person name="Barbazuk W.B."/>
            <person name="Blanchard M."/>
            <person name="Field C."/>
            <person name="Halling C."/>
            <person name="Hinkle G."/>
            <person name="Iartchuk O."/>
            <person name="Kim H.S."/>
            <person name="Mackenzie C."/>
            <person name="Madupu R."/>
            <person name="Miller N."/>
            <person name="Shvartsbeyn A."/>
            <person name="Sullivan S.A."/>
            <person name="Vaudin M."/>
            <person name="Wiegand R."/>
            <person name="Kaplan H.B."/>
        </authorList>
    </citation>
    <scope>NUCLEOTIDE SEQUENCE [LARGE SCALE GENOMIC DNA]</scope>
    <source>
        <strain evidence="2">DK1622</strain>
    </source>
</reference>
<evidence type="ECO:0000313" key="1">
    <source>
        <dbReference type="EMBL" id="ABF88962.1"/>
    </source>
</evidence>
<keyword evidence="2" id="KW-1185">Reference proteome</keyword>
<protein>
    <submittedName>
        <fullName evidence="1">Iron utilization domain protein</fullName>
    </submittedName>
</protein>